<dbReference type="InterPro" id="IPR016162">
    <property type="entry name" value="Ald_DH_N"/>
</dbReference>
<evidence type="ECO:0000256" key="1">
    <source>
        <dbReference type="ARBA" id="ARBA00023002"/>
    </source>
</evidence>
<dbReference type="Proteomes" id="UP001059773">
    <property type="component" value="Chromosome"/>
</dbReference>
<feature type="domain" description="Aldehyde dehydrogenase" evidence="4">
    <location>
        <begin position="25"/>
        <end position="486"/>
    </location>
</feature>
<dbReference type="InterPro" id="IPR016163">
    <property type="entry name" value="Ald_DH_C"/>
</dbReference>
<keyword evidence="1 3" id="KW-0560">Oxidoreductase</keyword>
<sequence length="500" mass="54974">MEKRENRLQWDGIKKYEQLFIGGEWVSPHSGRIIQSINPATEEVWAEVAEADETDVDLAVQAAKKAFDGPWKQWTATQRGHALRKLGDLLLENAEELAILESNDNGKPFNDTLAEVKRSAEWFYYYGGAADKIQGDTIPVKPDALAYTRREPLGVVGAITPWNSPISMYSWKLGPALAAGNTIVIKPSELTSVTALEIGQLCVDAGFPPGVVNIVPGYGQTAGYALSIHPLVNKIAFTGEHLTAQSIMKAASSNLKKLSFECGGKSPHIIFEDADVEKALTVAVNAAFKSTGQSCSLGSRLFVQNSIYDEFIEKLIARVKNIRIGMPAEQDTHIGPHTSKEQLEKTLNYINIGKNEGAKLVLGGKQPKNFEKGYFVEPTVFIDVDNKSRLAQEEVFGPVLSVIPFETEEEVLKMANDVNYGLAAGVWTSDVKRAHRLSANIEAGFITVNTYRPVHWTLPYGGFKISGFGRENGLEALNEYTEVKTVVVDLSEEDPINQFK</sequence>
<evidence type="ECO:0000259" key="4">
    <source>
        <dbReference type="Pfam" id="PF00171"/>
    </source>
</evidence>
<dbReference type="RefSeq" id="WP_256707679.1">
    <property type="nucleotide sequence ID" value="NZ_CP101914.1"/>
</dbReference>
<dbReference type="InterPro" id="IPR016161">
    <property type="entry name" value="Ald_DH/histidinol_DH"/>
</dbReference>
<dbReference type="CDD" id="cd07114">
    <property type="entry name" value="ALDH_DhaS"/>
    <property type="match status" value="1"/>
</dbReference>
<dbReference type="InterPro" id="IPR029510">
    <property type="entry name" value="Ald_DH_CS_GLU"/>
</dbReference>
<dbReference type="PROSITE" id="PS00687">
    <property type="entry name" value="ALDEHYDE_DEHYDR_GLU"/>
    <property type="match status" value="1"/>
</dbReference>
<comment type="similarity">
    <text evidence="3">Belongs to the aldehyde dehydrogenase family.</text>
</comment>
<accession>A0ABY5JQ80</accession>
<evidence type="ECO:0000256" key="2">
    <source>
        <dbReference type="PROSITE-ProRule" id="PRU10007"/>
    </source>
</evidence>
<proteinExistence type="inferred from homology"/>
<dbReference type="Gene3D" id="3.40.605.10">
    <property type="entry name" value="Aldehyde Dehydrogenase, Chain A, domain 1"/>
    <property type="match status" value="1"/>
</dbReference>
<reference evidence="5" key="1">
    <citation type="submission" date="2022-07" db="EMBL/GenBank/DDBJ databases">
        <title>FELIX.</title>
        <authorList>
            <person name="Wan K.H."/>
            <person name="Park S."/>
            <person name="Lawrence Q."/>
            <person name="Eichenberger J.P."/>
            <person name="Booth B.W."/>
            <person name="Piaggio A.J."/>
            <person name="Chandler J.C."/>
            <person name="Franklin A.B."/>
            <person name="Celniker S.E."/>
        </authorList>
    </citation>
    <scope>NUCLEOTIDE SEQUENCE</scope>
    <source>
        <strain evidence="5">QA-1986 374</strain>
    </source>
</reference>
<evidence type="ECO:0000256" key="3">
    <source>
        <dbReference type="RuleBase" id="RU003345"/>
    </source>
</evidence>
<dbReference type="PANTHER" id="PTHR11699">
    <property type="entry name" value="ALDEHYDE DEHYDROGENASE-RELATED"/>
    <property type="match status" value="1"/>
</dbReference>
<organism evidence="5 6">
    <name type="scientific">Oceanobacillus jeddahense</name>
    <dbReference type="NCBI Taxonomy" id="1462527"/>
    <lineage>
        <taxon>Bacteria</taxon>
        <taxon>Bacillati</taxon>
        <taxon>Bacillota</taxon>
        <taxon>Bacilli</taxon>
        <taxon>Bacillales</taxon>
        <taxon>Bacillaceae</taxon>
        <taxon>Oceanobacillus</taxon>
    </lineage>
</organism>
<gene>
    <name evidence="5" type="ORF">NP439_20770</name>
</gene>
<feature type="active site" evidence="2">
    <location>
        <position position="261"/>
    </location>
</feature>
<keyword evidence="6" id="KW-1185">Reference proteome</keyword>
<dbReference type="SUPFAM" id="SSF53720">
    <property type="entry name" value="ALDH-like"/>
    <property type="match status" value="1"/>
</dbReference>
<evidence type="ECO:0000313" key="6">
    <source>
        <dbReference type="Proteomes" id="UP001059773"/>
    </source>
</evidence>
<dbReference type="Pfam" id="PF00171">
    <property type="entry name" value="Aldedh"/>
    <property type="match status" value="1"/>
</dbReference>
<dbReference type="Gene3D" id="3.40.309.10">
    <property type="entry name" value="Aldehyde Dehydrogenase, Chain A, domain 2"/>
    <property type="match status" value="1"/>
</dbReference>
<evidence type="ECO:0000313" key="5">
    <source>
        <dbReference type="EMBL" id="UUI02445.1"/>
    </source>
</evidence>
<name>A0ABY5JQ80_9BACI</name>
<dbReference type="EMBL" id="CP101914">
    <property type="protein sequence ID" value="UUI02445.1"/>
    <property type="molecule type" value="Genomic_DNA"/>
</dbReference>
<protein>
    <submittedName>
        <fullName evidence="5">Aldehyde dehydrogenase</fullName>
    </submittedName>
</protein>
<dbReference type="InterPro" id="IPR015590">
    <property type="entry name" value="Aldehyde_DH_dom"/>
</dbReference>